<dbReference type="Gene3D" id="1.10.10.10">
    <property type="entry name" value="Winged helix-like DNA-binding domain superfamily/Winged helix DNA-binding domain"/>
    <property type="match status" value="1"/>
</dbReference>
<dbReference type="GO" id="GO:0000976">
    <property type="term" value="F:transcription cis-regulatory region binding"/>
    <property type="evidence" value="ECO:0007669"/>
    <property type="project" value="TreeGrafter"/>
</dbReference>
<keyword evidence="8" id="KW-1185">Reference proteome</keyword>
<keyword evidence="2" id="KW-0805">Transcription regulation</keyword>
<accession>A0A7W8HXU3</accession>
<dbReference type="EMBL" id="JACHFZ010000002">
    <property type="protein sequence ID" value="MBB5291877.1"/>
    <property type="molecule type" value="Genomic_DNA"/>
</dbReference>
<evidence type="ECO:0000256" key="2">
    <source>
        <dbReference type="ARBA" id="ARBA00023015"/>
    </source>
</evidence>
<evidence type="ECO:0000256" key="4">
    <source>
        <dbReference type="ARBA" id="ARBA00023163"/>
    </source>
</evidence>
<reference evidence="7 8" key="1">
    <citation type="submission" date="2020-08" db="EMBL/GenBank/DDBJ databases">
        <title>Genomic Encyclopedia of Type Strains, Phase IV (KMG-IV): sequencing the most valuable type-strain genomes for metagenomic binning, comparative biology and taxonomic classification.</title>
        <authorList>
            <person name="Goeker M."/>
        </authorList>
    </citation>
    <scope>NUCLEOTIDE SEQUENCE [LARGE SCALE GENOMIC DNA]</scope>
    <source>
        <strain evidence="7 8">DSM 25335</strain>
    </source>
</reference>
<sequence>MRGDKTKFGGLRVVWLETFVNVAEGAKRTNTADDLGLNQGTVTKHIQQLEQWLGGKMLFHANVSTKLLADGETFLPVAKEVLRLLDEARAPRTPPAPQYGPPNSPRNIKVPSL</sequence>
<organism evidence="7 8">
    <name type="scientific">Brevundimonas basaltis</name>
    <dbReference type="NCBI Taxonomy" id="472166"/>
    <lineage>
        <taxon>Bacteria</taxon>
        <taxon>Pseudomonadati</taxon>
        <taxon>Pseudomonadota</taxon>
        <taxon>Alphaproteobacteria</taxon>
        <taxon>Caulobacterales</taxon>
        <taxon>Caulobacteraceae</taxon>
        <taxon>Brevundimonas</taxon>
    </lineage>
</organism>
<comment type="similarity">
    <text evidence="1">Belongs to the LysR transcriptional regulatory family.</text>
</comment>
<dbReference type="AlphaFoldDB" id="A0A7W8HXU3"/>
<feature type="region of interest" description="Disordered" evidence="5">
    <location>
        <begin position="88"/>
        <end position="113"/>
    </location>
</feature>
<dbReference type="SUPFAM" id="SSF46785">
    <property type="entry name" value="Winged helix' DNA-binding domain"/>
    <property type="match status" value="1"/>
</dbReference>
<proteinExistence type="inferred from homology"/>
<dbReference type="Pfam" id="PF00126">
    <property type="entry name" value="HTH_1"/>
    <property type="match status" value="1"/>
</dbReference>
<dbReference type="InterPro" id="IPR000847">
    <property type="entry name" value="LysR_HTH_N"/>
</dbReference>
<keyword evidence="4" id="KW-0804">Transcription</keyword>
<comment type="caution">
    <text evidence="7">The sequence shown here is derived from an EMBL/GenBank/DDBJ whole genome shotgun (WGS) entry which is preliminary data.</text>
</comment>
<feature type="domain" description="HTH lysR-type" evidence="6">
    <location>
        <begin position="15"/>
        <end position="68"/>
    </location>
</feature>
<evidence type="ECO:0000256" key="1">
    <source>
        <dbReference type="ARBA" id="ARBA00009437"/>
    </source>
</evidence>
<protein>
    <submittedName>
        <fullName evidence="7">DNA-binding transcriptional LysR family regulator</fullName>
    </submittedName>
</protein>
<dbReference type="PROSITE" id="PS50931">
    <property type="entry name" value="HTH_LYSR"/>
    <property type="match status" value="1"/>
</dbReference>
<dbReference type="GO" id="GO:0003700">
    <property type="term" value="F:DNA-binding transcription factor activity"/>
    <property type="evidence" value="ECO:0007669"/>
    <property type="project" value="InterPro"/>
</dbReference>
<dbReference type="RefSeq" id="WP_183253697.1">
    <property type="nucleotide sequence ID" value="NZ_BAAAFF010000005.1"/>
</dbReference>
<gene>
    <name evidence="7" type="ORF">HNQ67_001391</name>
</gene>
<dbReference type="PANTHER" id="PTHR30126">
    <property type="entry name" value="HTH-TYPE TRANSCRIPTIONAL REGULATOR"/>
    <property type="match status" value="1"/>
</dbReference>
<feature type="compositionally biased region" description="Pro residues" evidence="5">
    <location>
        <begin position="92"/>
        <end position="104"/>
    </location>
</feature>
<dbReference type="Proteomes" id="UP000566663">
    <property type="component" value="Unassembled WGS sequence"/>
</dbReference>
<evidence type="ECO:0000313" key="7">
    <source>
        <dbReference type="EMBL" id="MBB5291877.1"/>
    </source>
</evidence>
<dbReference type="InterPro" id="IPR036390">
    <property type="entry name" value="WH_DNA-bd_sf"/>
</dbReference>
<evidence type="ECO:0000259" key="6">
    <source>
        <dbReference type="PROSITE" id="PS50931"/>
    </source>
</evidence>
<evidence type="ECO:0000256" key="5">
    <source>
        <dbReference type="SAM" id="MobiDB-lite"/>
    </source>
</evidence>
<keyword evidence="3 7" id="KW-0238">DNA-binding</keyword>
<evidence type="ECO:0000313" key="8">
    <source>
        <dbReference type="Proteomes" id="UP000566663"/>
    </source>
</evidence>
<evidence type="ECO:0000256" key="3">
    <source>
        <dbReference type="ARBA" id="ARBA00023125"/>
    </source>
</evidence>
<dbReference type="InterPro" id="IPR036388">
    <property type="entry name" value="WH-like_DNA-bd_sf"/>
</dbReference>
<dbReference type="PANTHER" id="PTHR30126:SF40">
    <property type="entry name" value="HTH-TYPE TRANSCRIPTIONAL REGULATOR GLTR"/>
    <property type="match status" value="1"/>
</dbReference>
<name>A0A7W8HXU3_9CAUL</name>